<evidence type="ECO:0000313" key="14">
    <source>
        <dbReference type="EMBL" id="PYE53411.1"/>
    </source>
</evidence>
<evidence type="ECO:0000256" key="5">
    <source>
        <dbReference type="ARBA" id="ARBA00022729"/>
    </source>
</evidence>
<evidence type="ECO:0000313" key="15">
    <source>
        <dbReference type="Proteomes" id="UP000248326"/>
    </source>
</evidence>
<evidence type="ECO:0000259" key="12">
    <source>
        <dbReference type="Pfam" id="PF00082"/>
    </source>
</evidence>
<dbReference type="InterPro" id="IPR050131">
    <property type="entry name" value="Peptidase_S8_subtilisin-like"/>
</dbReference>
<dbReference type="EMBL" id="QJSX01000009">
    <property type="protein sequence ID" value="PYE53411.1"/>
    <property type="molecule type" value="Genomic_DNA"/>
</dbReference>
<dbReference type="Proteomes" id="UP000248326">
    <property type="component" value="Unassembled WGS sequence"/>
</dbReference>
<sequence>MRKLWSLVGLGLLLASCNQHTAVAPSDASADVNVGQRPLQSARQVQVVPGELIVKLQDGATLEGVSAASGLALQAVRTLSGGEYLANFTSLRAQSGDLTAQTLAAVVALSKTSGVEYAQPNFIYEAQAVPNDTYYNLQWHYRNMNLPAAWDVTKGAGSPVVAVIDTGKTNHPDLSGRWVGGYDFISSSTVAADGGGRDSDATDVGDASNGQPNSWHGTHVAGTIGANTNNGSGVAGVNWSARVLPVRVLGKGGGSTADIIDAIRWSAGIAVANVPSNAYPAKVINMSLGGYLGQSCATGDPATQSAINDAVARGTTVVVAAGNSNDNTSLYTPASCNNTVTVAATDTRNYRAPYSNYGTAVDLAAPGGDTSVDRNGDGYADGVLSTLPNSTGSSYSYSFYQGTSMATPHVAGLVSLMYAVKSTITPAQVLTALKNASTPLSSTACSGGCGAGLVDALKAVNNAKALP</sequence>
<evidence type="ECO:0000256" key="2">
    <source>
        <dbReference type="ARBA" id="ARBA00011073"/>
    </source>
</evidence>
<dbReference type="SUPFAM" id="SSF52743">
    <property type="entry name" value="Subtilisin-like"/>
    <property type="match status" value="1"/>
</dbReference>
<feature type="chain" id="PRO_5016360229" evidence="11">
    <location>
        <begin position="22"/>
        <end position="467"/>
    </location>
</feature>
<dbReference type="Pfam" id="PF22148">
    <property type="entry name" value="Fervidolysin_NPro-like"/>
    <property type="match status" value="1"/>
</dbReference>
<dbReference type="AlphaFoldDB" id="A0A318SAZ8"/>
<dbReference type="InterPro" id="IPR034176">
    <property type="entry name" value="Peptidases_S8_13"/>
</dbReference>
<evidence type="ECO:0000256" key="9">
    <source>
        <dbReference type="PROSITE-ProRule" id="PRU01240"/>
    </source>
</evidence>
<keyword evidence="8" id="KW-0865">Zymogen</keyword>
<keyword evidence="4 9" id="KW-0645">Protease</keyword>
<keyword evidence="15" id="KW-1185">Reference proteome</keyword>
<keyword evidence="5 11" id="KW-0732">Signal</keyword>
<comment type="subcellular location">
    <subcellularLocation>
        <location evidence="1">Secreted</location>
    </subcellularLocation>
</comment>
<evidence type="ECO:0000256" key="11">
    <source>
        <dbReference type="SAM" id="SignalP"/>
    </source>
</evidence>
<dbReference type="OrthoDB" id="9814383at2"/>
<dbReference type="Pfam" id="PF00082">
    <property type="entry name" value="Peptidase_S8"/>
    <property type="match status" value="1"/>
</dbReference>
<dbReference type="Gene3D" id="3.40.50.200">
    <property type="entry name" value="Peptidase S8/S53 domain"/>
    <property type="match status" value="1"/>
</dbReference>
<feature type="domain" description="Peptidase S8/S53" evidence="12">
    <location>
        <begin position="159"/>
        <end position="452"/>
    </location>
</feature>
<gene>
    <name evidence="14" type="ORF">DES52_109188</name>
</gene>
<dbReference type="PROSITE" id="PS51892">
    <property type="entry name" value="SUBTILASE"/>
    <property type="match status" value="1"/>
</dbReference>
<feature type="active site" description="Charge relay system" evidence="9">
    <location>
        <position position="165"/>
    </location>
</feature>
<reference evidence="14 15" key="1">
    <citation type="submission" date="2018-06" db="EMBL/GenBank/DDBJ databases">
        <title>Genomic Encyclopedia of Type Strains, Phase IV (KMG-IV): sequencing the most valuable type-strain genomes for metagenomic binning, comparative biology and taxonomic classification.</title>
        <authorList>
            <person name="Goeker M."/>
        </authorList>
    </citation>
    <scope>NUCLEOTIDE SEQUENCE [LARGE SCALE GENOMIC DNA]</scope>
    <source>
        <strain evidence="14 15">DSM 18048</strain>
    </source>
</reference>
<dbReference type="GO" id="GO:0005576">
    <property type="term" value="C:extracellular region"/>
    <property type="evidence" value="ECO:0007669"/>
    <property type="project" value="UniProtKB-SubCell"/>
</dbReference>
<evidence type="ECO:0000256" key="10">
    <source>
        <dbReference type="SAM" id="MobiDB-lite"/>
    </source>
</evidence>
<evidence type="ECO:0000256" key="6">
    <source>
        <dbReference type="ARBA" id="ARBA00022801"/>
    </source>
</evidence>
<dbReference type="InterPro" id="IPR054399">
    <property type="entry name" value="Fervidolysin-like_N_prodom"/>
</dbReference>
<dbReference type="InterPro" id="IPR015500">
    <property type="entry name" value="Peptidase_S8_subtilisin-rel"/>
</dbReference>
<feature type="active site" description="Charge relay system" evidence="9">
    <location>
        <position position="216"/>
    </location>
</feature>
<proteinExistence type="inferred from homology"/>
<organism evidence="14 15">
    <name type="scientific">Deinococcus yavapaiensis KR-236</name>
    <dbReference type="NCBI Taxonomy" id="694435"/>
    <lineage>
        <taxon>Bacteria</taxon>
        <taxon>Thermotogati</taxon>
        <taxon>Deinococcota</taxon>
        <taxon>Deinococci</taxon>
        <taxon>Deinococcales</taxon>
        <taxon>Deinococcaceae</taxon>
        <taxon>Deinococcus</taxon>
    </lineage>
</organism>
<dbReference type="PROSITE" id="PS51257">
    <property type="entry name" value="PROKAR_LIPOPROTEIN"/>
    <property type="match status" value="1"/>
</dbReference>
<keyword evidence="7 9" id="KW-0720">Serine protease</keyword>
<keyword evidence="6 9" id="KW-0378">Hydrolase</keyword>
<evidence type="ECO:0000256" key="4">
    <source>
        <dbReference type="ARBA" id="ARBA00022670"/>
    </source>
</evidence>
<feature type="signal peptide" evidence="11">
    <location>
        <begin position="1"/>
        <end position="21"/>
    </location>
</feature>
<accession>A0A318SAZ8</accession>
<dbReference type="FunFam" id="3.40.50.200:FF:000022">
    <property type="entry name" value="Extracellular protease"/>
    <property type="match status" value="1"/>
</dbReference>
<dbReference type="InterPro" id="IPR036852">
    <property type="entry name" value="Peptidase_S8/S53_dom_sf"/>
</dbReference>
<evidence type="ECO:0000256" key="3">
    <source>
        <dbReference type="ARBA" id="ARBA00022525"/>
    </source>
</evidence>
<dbReference type="CDD" id="cd07496">
    <property type="entry name" value="Peptidases_S8_13"/>
    <property type="match status" value="1"/>
</dbReference>
<comment type="similarity">
    <text evidence="2 9">Belongs to the peptidase S8 family.</text>
</comment>
<dbReference type="PRINTS" id="PR00723">
    <property type="entry name" value="SUBTILISIN"/>
</dbReference>
<dbReference type="GO" id="GO:0006508">
    <property type="term" value="P:proteolysis"/>
    <property type="evidence" value="ECO:0007669"/>
    <property type="project" value="UniProtKB-KW"/>
</dbReference>
<dbReference type="PANTHER" id="PTHR43806">
    <property type="entry name" value="PEPTIDASE S8"/>
    <property type="match status" value="1"/>
</dbReference>
<feature type="active site" description="Charge relay system" evidence="9">
    <location>
        <position position="404"/>
    </location>
</feature>
<feature type="region of interest" description="Disordered" evidence="10">
    <location>
        <begin position="192"/>
        <end position="214"/>
    </location>
</feature>
<evidence type="ECO:0000259" key="13">
    <source>
        <dbReference type="Pfam" id="PF22148"/>
    </source>
</evidence>
<feature type="domain" description="Fervidolysin-like N-terminal prodomain" evidence="13">
    <location>
        <begin position="41"/>
        <end position="121"/>
    </location>
</feature>
<dbReference type="PROSITE" id="PS00138">
    <property type="entry name" value="SUBTILASE_SER"/>
    <property type="match status" value="1"/>
</dbReference>
<protein>
    <submittedName>
        <fullName evidence="14">Serine protease</fullName>
    </submittedName>
</protein>
<dbReference type="InterPro" id="IPR023828">
    <property type="entry name" value="Peptidase_S8_Ser-AS"/>
</dbReference>
<evidence type="ECO:0000256" key="7">
    <source>
        <dbReference type="ARBA" id="ARBA00022825"/>
    </source>
</evidence>
<dbReference type="RefSeq" id="WP_110887191.1">
    <property type="nucleotide sequence ID" value="NZ_QJSX01000009.1"/>
</dbReference>
<dbReference type="GO" id="GO:0004252">
    <property type="term" value="F:serine-type endopeptidase activity"/>
    <property type="evidence" value="ECO:0007669"/>
    <property type="project" value="UniProtKB-UniRule"/>
</dbReference>
<dbReference type="InterPro" id="IPR000209">
    <property type="entry name" value="Peptidase_S8/S53_dom"/>
</dbReference>
<comment type="caution">
    <text evidence="14">The sequence shown here is derived from an EMBL/GenBank/DDBJ whole genome shotgun (WGS) entry which is preliminary data.</text>
</comment>
<name>A0A318SAZ8_9DEIO</name>
<evidence type="ECO:0000256" key="1">
    <source>
        <dbReference type="ARBA" id="ARBA00004613"/>
    </source>
</evidence>
<evidence type="ECO:0000256" key="8">
    <source>
        <dbReference type="ARBA" id="ARBA00023145"/>
    </source>
</evidence>
<dbReference type="PANTHER" id="PTHR43806:SF11">
    <property type="entry name" value="CEREVISIN-RELATED"/>
    <property type="match status" value="1"/>
</dbReference>
<dbReference type="InterPro" id="IPR022398">
    <property type="entry name" value="Peptidase_S8_His-AS"/>
</dbReference>
<dbReference type="PROSITE" id="PS00137">
    <property type="entry name" value="SUBTILASE_HIS"/>
    <property type="match status" value="1"/>
</dbReference>
<keyword evidence="3" id="KW-0964">Secreted</keyword>